<dbReference type="InterPro" id="IPR026956">
    <property type="entry name" value="D-ser_dehydrat-like_dom"/>
</dbReference>
<gene>
    <name evidence="4" type="ORF">SAMN04488028_1011265</name>
</gene>
<name>A0A1M6M857_REIAG</name>
<comment type="similarity">
    <text evidence="1">Belongs to the DSD1 family.</text>
</comment>
<dbReference type="PANTHER" id="PTHR28004:SF2">
    <property type="entry name" value="D-SERINE DEHYDRATASE"/>
    <property type="match status" value="1"/>
</dbReference>
<evidence type="ECO:0000259" key="3">
    <source>
        <dbReference type="SMART" id="SM01119"/>
    </source>
</evidence>
<dbReference type="InterPro" id="IPR042208">
    <property type="entry name" value="D-ser_dehydrat-like_sf"/>
</dbReference>
<dbReference type="SUPFAM" id="SSF51419">
    <property type="entry name" value="PLP-binding barrel"/>
    <property type="match status" value="1"/>
</dbReference>
<evidence type="ECO:0000313" key="5">
    <source>
        <dbReference type="Proteomes" id="UP000184474"/>
    </source>
</evidence>
<proteinExistence type="inferred from homology"/>
<dbReference type="PANTHER" id="PTHR28004">
    <property type="entry name" value="ZGC:162816-RELATED"/>
    <property type="match status" value="1"/>
</dbReference>
<dbReference type="SMART" id="SM01119">
    <property type="entry name" value="D-ser_dehydrat"/>
    <property type="match status" value="1"/>
</dbReference>
<sequence length="366" mass="40697">MQWYQITNEEACSSPALVVYLDRIKANIAKMIQIAGGTHRLRPHVKTHKMAEVVKLQLDMEITQFKCATLSELEMCLGAGTPDVLLAYSLTGPNVSRYFDLVDQYPEASLSTIVDNETSFKGLAEEAALRQSPIRLYLDINNGMNRTGIVPGPGAEALYQLMYDHSFVEPMGFHVYDGHIHETELGLRTDACHRDFEPVLQMKQALERSGYLVPNIVAGGTPTFPIHAVHTDRILSPGTPLLWDGGYDKAFPDLDFLPAAVLLSRVVSRPLVDRCCLDLGHKAVASEMVHPRIYLLGQTPHETLMHSEEHLVLTDPECSMTIGQAVYAIPTHICPTVALHDQVYIVENNSVIGQWAVTARSRWNTL</sequence>
<dbReference type="GO" id="GO:0036088">
    <property type="term" value="P:D-serine catabolic process"/>
    <property type="evidence" value="ECO:0007669"/>
    <property type="project" value="TreeGrafter"/>
</dbReference>
<evidence type="ECO:0000256" key="1">
    <source>
        <dbReference type="ARBA" id="ARBA00005323"/>
    </source>
</evidence>
<dbReference type="Gene3D" id="3.20.20.10">
    <property type="entry name" value="Alanine racemase"/>
    <property type="match status" value="1"/>
</dbReference>
<dbReference type="CDD" id="cd06821">
    <property type="entry name" value="PLPDE_III_D-TA"/>
    <property type="match status" value="1"/>
</dbReference>
<keyword evidence="2" id="KW-0456">Lyase</keyword>
<dbReference type="GO" id="GO:0008721">
    <property type="term" value="F:D-serine ammonia-lyase activity"/>
    <property type="evidence" value="ECO:0007669"/>
    <property type="project" value="TreeGrafter"/>
</dbReference>
<feature type="domain" description="D-serine dehydratase-like" evidence="3">
    <location>
        <begin position="259"/>
        <end position="347"/>
    </location>
</feature>
<dbReference type="Pfam" id="PF01168">
    <property type="entry name" value="Ala_racemase_N"/>
    <property type="match status" value="1"/>
</dbReference>
<dbReference type="AlphaFoldDB" id="A0A1M6M857"/>
<dbReference type="Pfam" id="PF14031">
    <property type="entry name" value="D-ser_dehydrat"/>
    <property type="match status" value="1"/>
</dbReference>
<dbReference type="Gene3D" id="2.40.37.20">
    <property type="entry name" value="D-serine dehydratase-like domain"/>
    <property type="match status" value="1"/>
</dbReference>
<keyword evidence="5" id="KW-1185">Reference proteome</keyword>
<dbReference type="InterPro" id="IPR001608">
    <property type="entry name" value="Ala_racemase_N"/>
</dbReference>
<dbReference type="InterPro" id="IPR029066">
    <property type="entry name" value="PLP-binding_barrel"/>
</dbReference>
<dbReference type="Proteomes" id="UP000184474">
    <property type="component" value="Unassembled WGS sequence"/>
</dbReference>
<organism evidence="4 5">
    <name type="scientific">Reichenbachiella agariperforans</name>
    <dbReference type="NCBI Taxonomy" id="156994"/>
    <lineage>
        <taxon>Bacteria</taxon>
        <taxon>Pseudomonadati</taxon>
        <taxon>Bacteroidota</taxon>
        <taxon>Cytophagia</taxon>
        <taxon>Cytophagales</taxon>
        <taxon>Reichenbachiellaceae</taxon>
        <taxon>Reichenbachiella</taxon>
    </lineage>
</organism>
<dbReference type="EMBL" id="FRAA01000001">
    <property type="protein sequence ID" value="SHJ79443.1"/>
    <property type="molecule type" value="Genomic_DNA"/>
</dbReference>
<evidence type="ECO:0000313" key="4">
    <source>
        <dbReference type="EMBL" id="SHJ79443.1"/>
    </source>
</evidence>
<protein>
    <submittedName>
        <fullName evidence="4">D-serine deaminase, pyridoxal phosphate-dependent</fullName>
    </submittedName>
</protein>
<dbReference type="InterPro" id="IPR051466">
    <property type="entry name" value="D-amino_acid_metab_enzyme"/>
</dbReference>
<reference evidence="5" key="1">
    <citation type="submission" date="2016-11" db="EMBL/GenBank/DDBJ databases">
        <authorList>
            <person name="Varghese N."/>
            <person name="Submissions S."/>
        </authorList>
    </citation>
    <scope>NUCLEOTIDE SEQUENCE [LARGE SCALE GENOMIC DNA]</scope>
    <source>
        <strain evidence="5">DSM 26134</strain>
    </source>
</reference>
<dbReference type="STRING" id="156994.SAMN04488028_1011265"/>
<evidence type="ECO:0000256" key="2">
    <source>
        <dbReference type="ARBA" id="ARBA00023239"/>
    </source>
</evidence>
<accession>A0A1M6M857</accession>